<dbReference type="InterPro" id="IPR051533">
    <property type="entry name" value="WaaL-like"/>
</dbReference>
<organism evidence="4 5">
    <name type="scientific">Candidatus Ryanbacteria bacterium RIFCSPHIGHO2_01_45_13</name>
    <dbReference type="NCBI Taxonomy" id="1802112"/>
    <lineage>
        <taxon>Bacteria</taxon>
        <taxon>Candidatus Ryaniibacteriota</taxon>
    </lineage>
</organism>
<reference evidence="4 5" key="1">
    <citation type="journal article" date="2016" name="Nat. Commun.">
        <title>Thousands of microbial genomes shed light on interconnected biogeochemical processes in an aquifer system.</title>
        <authorList>
            <person name="Anantharaman K."/>
            <person name="Brown C.T."/>
            <person name="Hug L.A."/>
            <person name="Sharon I."/>
            <person name="Castelle C.J."/>
            <person name="Probst A.J."/>
            <person name="Thomas B.C."/>
            <person name="Singh A."/>
            <person name="Wilkins M.J."/>
            <person name="Karaoz U."/>
            <person name="Brodie E.L."/>
            <person name="Williams K.H."/>
            <person name="Hubbard S.S."/>
            <person name="Banfield J.F."/>
        </authorList>
    </citation>
    <scope>NUCLEOTIDE SEQUENCE [LARGE SCALE GENOMIC DNA]</scope>
</reference>
<keyword evidence="3" id="KW-0472">Membrane</keyword>
<dbReference type="PANTHER" id="PTHR37422:SF23">
    <property type="entry name" value="TEICHURONIC ACID BIOSYNTHESIS PROTEIN TUAE"/>
    <property type="match status" value="1"/>
</dbReference>
<feature type="transmembrane region" description="Helical" evidence="3">
    <location>
        <begin position="444"/>
        <end position="467"/>
    </location>
</feature>
<feature type="transmembrane region" description="Helical" evidence="3">
    <location>
        <begin position="112"/>
        <end position="133"/>
    </location>
</feature>
<comment type="caution">
    <text evidence="4">The sequence shown here is derived from an EMBL/GenBank/DDBJ whole genome shotgun (WGS) entry which is preliminary data.</text>
</comment>
<proteinExistence type="predicted"/>
<dbReference type="Pfam" id="PF13432">
    <property type="entry name" value="TPR_16"/>
    <property type="match status" value="1"/>
</dbReference>
<evidence type="ECO:0000313" key="5">
    <source>
        <dbReference type="Proteomes" id="UP000176700"/>
    </source>
</evidence>
<feature type="repeat" description="TPR" evidence="1">
    <location>
        <begin position="719"/>
        <end position="752"/>
    </location>
</feature>
<protein>
    <submittedName>
        <fullName evidence="4">Uncharacterized protein</fullName>
    </submittedName>
</protein>
<feature type="transmembrane region" description="Helical" evidence="3">
    <location>
        <begin position="210"/>
        <end position="228"/>
    </location>
</feature>
<evidence type="ECO:0000313" key="4">
    <source>
        <dbReference type="EMBL" id="OGZ41813.1"/>
    </source>
</evidence>
<feature type="transmembrane region" description="Helical" evidence="3">
    <location>
        <begin position="375"/>
        <end position="399"/>
    </location>
</feature>
<gene>
    <name evidence="4" type="ORF">A2W41_00785</name>
</gene>
<dbReference type="PANTHER" id="PTHR37422">
    <property type="entry name" value="TEICHURONIC ACID BIOSYNTHESIS PROTEIN TUAE"/>
    <property type="match status" value="1"/>
</dbReference>
<evidence type="ECO:0000256" key="2">
    <source>
        <dbReference type="SAM" id="MobiDB-lite"/>
    </source>
</evidence>
<feature type="transmembrane region" description="Helical" evidence="3">
    <location>
        <begin position="145"/>
        <end position="164"/>
    </location>
</feature>
<feature type="transmembrane region" description="Helical" evidence="3">
    <location>
        <begin position="171"/>
        <end position="190"/>
    </location>
</feature>
<keyword evidence="1" id="KW-0802">TPR repeat</keyword>
<dbReference type="InterPro" id="IPR019734">
    <property type="entry name" value="TPR_rpt"/>
</dbReference>
<feature type="transmembrane region" description="Helical" evidence="3">
    <location>
        <begin position="81"/>
        <end position="100"/>
    </location>
</feature>
<feature type="transmembrane region" description="Helical" evidence="3">
    <location>
        <begin position="419"/>
        <end position="438"/>
    </location>
</feature>
<feature type="transmembrane region" description="Helical" evidence="3">
    <location>
        <begin position="235"/>
        <end position="254"/>
    </location>
</feature>
<dbReference type="AlphaFoldDB" id="A0A1G2FUR5"/>
<dbReference type="InterPro" id="IPR011990">
    <property type="entry name" value="TPR-like_helical_dom_sf"/>
</dbReference>
<name>A0A1G2FUR5_9BACT</name>
<evidence type="ECO:0000256" key="3">
    <source>
        <dbReference type="SAM" id="Phobius"/>
    </source>
</evidence>
<feature type="compositionally biased region" description="Basic and acidic residues" evidence="2">
    <location>
        <begin position="813"/>
        <end position="834"/>
    </location>
</feature>
<accession>A0A1G2FUR5</accession>
<keyword evidence="3" id="KW-0812">Transmembrane</keyword>
<feature type="transmembrane region" description="Helical" evidence="3">
    <location>
        <begin position="55"/>
        <end position="75"/>
    </location>
</feature>
<dbReference type="EMBL" id="MHNI01000025">
    <property type="protein sequence ID" value="OGZ41813.1"/>
    <property type="molecule type" value="Genomic_DNA"/>
</dbReference>
<keyword evidence="3" id="KW-1133">Transmembrane helix</keyword>
<dbReference type="Gene3D" id="1.25.40.10">
    <property type="entry name" value="Tetratricopeptide repeat domain"/>
    <property type="match status" value="1"/>
</dbReference>
<dbReference type="SUPFAM" id="SSF48452">
    <property type="entry name" value="TPR-like"/>
    <property type="match status" value="1"/>
</dbReference>
<feature type="repeat" description="TPR" evidence="1">
    <location>
        <begin position="685"/>
        <end position="718"/>
    </location>
</feature>
<dbReference type="Proteomes" id="UP000176700">
    <property type="component" value="Unassembled WGS sequence"/>
</dbReference>
<dbReference type="SMART" id="SM00028">
    <property type="entry name" value="TPR"/>
    <property type="match status" value="3"/>
</dbReference>
<feature type="transmembrane region" description="Helical" evidence="3">
    <location>
        <begin position="479"/>
        <end position="499"/>
    </location>
</feature>
<sequence length="834" mass="91889">MKLFTSLFKRDTSTDTTQGDIVDDGFVSETDVVLMEETDTVEQSGGLTFQSIARWALYLLILFLPIWFLPATIFPVEMNKAFLALALSLIALVAWIGRSLQEGRITVARSPVIWTFAAFIVVWLVASLFSQNISLSLFGFGGEPTTLITFIAGGLMLFLIPSVLTNKEHLVKAYVIILLSALLVFVWFFLRSILDIPLFGERAFNTIGSWNGLGAFTGFVLAIVFPFLGAASAHIFRKIAFIFLIIGFLATLVINLLWAWAGIGVVALIFFSLYFSTGRRRSPLFVVTFLLIITSILFVLLNSPLRSIAENFGATAEVVPSFEGTLKVAKSVLETSPVFGFGPNTFGLAWEKFKPQGVLFTPFWNVRFNQGSGTVATILVEGGIAGAVFFLIFLGLLLVSGIKAITKNPYSDEDIWDSALLSSFFSATLFLFFLWFVYPVNVTLVLLSFVVAGLFIASATFVGVGKVSTVYLFSSVTKGFVASLAMIVTVIVSVIGLYFGTAKYVSHIFYRSGLDIYNTEGSINSAQNKIQRGIEFYGEQDRYWRTLAELEIVKMNRALNVQDISEAERASRFQNALGRSIEYGRKAAEINGADPQNWRVLGRVYETAIPFIDGAESFAVQHYTKAREFSPRDPSLAADLARTHLSAANAIIQRSGDVDSPQAAEKRKSAVKFLEETLVLKNDYASAHFLLAQLYAFEGRTSEAIQRAATAFQLVPQDVGVAFQLGVLHYQAGDFQSAKFAFERAITLNEKYSNARYFLGLILATEGDTNGAIEQFENIIQLNPGNEEIRSILTNLKSEKDALEGIVPPAVSPEDRLSPPIDEPSRETGDVDIE</sequence>
<dbReference type="PROSITE" id="PS50005">
    <property type="entry name" value="TPR"/>
    <property type="match status" value="3"/>
</dbReference>
<evidence type="ECO:0000256" key="1">
    <source>
        <dbReference type="PROSITE-ProRule" id="PRU00339"/>
    </source>
</evidence>
<feature type="repeat" description="TPR" evidence="1">
    <location>
        <begin position="753"/>
        <end position="786"/>
    </location>
</feature>
<feature type="region of interest" description="Disordered" evidence="2">
    <location>
        <begin position="807"/>
        <end position="834"/>
    </location>
</feature>
<feature type="transmembrane region" description="Helical" evidence="3">
    <location>
        <begin position="284"/>
        <end position="301"/>
    </location>
</feature>